<dbReference type="EMBL" id="RXIC02000022">
    <property type="protein sequence ID" value="KAB1216752.1"/>
    <property type="molecule type" value="Genomic_DNA"/>
</dbReference>
<evidence type="ECO:0000313" key="3">
    <source>
        <dbReference type="Proteomes" id="UP000516437"/>
    </source>
</evidence>
<proteinExistence type="predicted"/>
<name>A0A6A1VBF4_9ROSI</name>
<protein>
    <submittedName>
        <fullName evidence="1">Uncharacterized protein</fullName>
    </submittedName>
</protein>
<dbReference type="PANTHER" id="PTHR39104:SF1">
    <property type="entry name" value="AMINO ACID-LIGASE"/>
    <property type="match status" value="1"/>
</dbReference>
<comment type="caution">
    <text evidence="1">The sequence shown here is derived from an EMBL/GenBank/DDBJ whole genome shotgun (WGS) entry which is preliminary data.</text>
</comment>
<reference evidence="1" key="3">
    <citation type="submission" date="2019-09" db="EMBL/GenBank/DDBJ databases">
        <authorList>
            <person name="Gao Z."/>
        </authorList>
    </citation>
    <scope>NUCLEOTIDE SEQUENCE</scope>
    <source>
        <tissue evidence="1">Leaves</tissue>
    </source>
</reference>
<keyword evidence="3" id="KW-1185">Reference proteome</keyword>
<dbReference type="AlphaFoldDB" id="A0A6A1VBF4"/>
<dbReference type="EMBL" id="RXIC02000024">
    <property type="protein sequence ID" value="KAB1210182.1"/>
    <property type="molecule type" value="Genomic_DNA"/>
</dbReference>
<sequence>MEAERNRERMVSNKARTVKLFCPSLSKTVLFVAWDEQRLDLGSIARNFGLDPATLKLNGHFIGRGVDFIASSVTWNTLLSFFSARGLPTGKDDQDALVVDGKLSKVGTKRPHDPRDAVNGRCNVTEYEAYGHSRKPQPEDVNLLENKKLKETNLGSGDLHGLGVKRKQLLDDVSQFKRLKINENHSGEMHYLHPGSPWLPT</sequence>
<evidence type="ECO:0000313" key="1">
    <source>
        <dbReference type="EMBL" id="KAB1210182.1"/>
    </source>
</evidence>
<dbReference type="OrthoDB" id="751983at2759"/>
<gene>
    <name evidence="2" type="ORF">CJ030_MR4G020623</name>
    <name evidence="1" type="ORF">CJ030_MR6G024600</name>
</gene>
<accession>A0A6A1VBF4</accession>
<reference evidence="1 3" key="2">
    <citation type="journal article" date="2019" name="Plant Biotechnol. J.">
        <title>The red bayberry genome and genetic basis of sex determination.</title>
        <authorList>
            <person name="Jia H.M."/>
            <person name="Jia H.J."/>
            <person name="Cai Q.L."/>
            <person name="Wang Y."/>
            <person name="Zhao H.B."/>
            <person name="Yang W.F."/>
            <person name="Wang G.Y."/>
            <person name="Li Y.H."/>
            <person name="Zhan D.L."/>
            <person name="Shen Y.T."/>
            <person name="Niu Q.F."/>
            <person name="Chang L."/>
            <person name="Qiu J."/>
            <person name="Zhao L."/>
            <person name="Xie H.B."/>
            <person name="Fu W.Y."/>
            <person name="Jin J."/>
            <person name="Li X.W."/>
            <person name="Jiao Y."/>
            <person name="Zhou C.C."/>
            <person name="Tu T."/>
            <person name="Chai C.Y."/>
            <person name="Gao J.L."/>
            <person name="Fan L.J."/>
            <person name="van de Weg E."/>
            <person name="Wang J.Y."/>
            <person name="Gao Z.S."/>
        </authorList>
    </citation>
    <scope>NUCLEOTIDE SEQUENCE [LARGE SCALE GENOMIC DNA]</scope>
    <source>
        <tissue evidence="1">Leaves</tissue>
    </source>
</reference>
<dbReference type="Proteomes" id="UP000516437">
    <property type="component" value="Chromosome 4"/>
</dbReference>
<organism evidence="1 3">
    <name type="scientific">Morella rubra</name>
    <name type="common">Chinese bayberry</name>
    <dbReference type="NCBI Taxonomy" id="262757"/>
    <lineage>
        <taxon>Eukaryota</taxon>
        <taxon>Viridiplantae</taxon>
        <taxon>Streptophyta</taxon>
        <taxon>Embryophyta</taxon>
        <taxon>Tracheophyta</taxon>
        <taxon>Spermatophyta</taxon>
        <taxon>Magnoliopsida</taxon>
        <taxon>eudicotyledons</taxon>
        <taxon>Gunneridae</taxon>
        <taxon>Pentapetalae</taxon>
        <taxon>rosids</taxon>
        <taxon>fabids</taxon>
        <taxon>Fagales</taxon>
        <taxon>Myricaceae</taxon>
        <taxon>Morella</taxon>
    </lineage>
</organism>
<evidence type="ECO:0000313" key="2">
    <source>
        <dbReference type="EMBL" id="KAB1216752.1"/>
    </source>
</evidence>
<dbReference type="Proteomes" id="UP000516437">
    <property type="component" value="Chromosome 6"/>
</dbReference>
<reference evidence="1" key="1">
    <citation type="submission" date="2018-07" db="EMBL/GenBank/DDBJ databases">
        <authorList>
            <person name="Gao Z.-S."/>
            <person name="Jia H.-M."/>
            <person name="Jia H.-J."/>
            <person name="Cai Q.-L."/>
            <person name="Wang Y."/>
            <person name="Zhao H.-B."/>
        </authorList>
    </citation>
    <scope>NUCLEOTIDE SEQUENCE</scope>
    <source>
        <tissue evidence="1">Leaves</tissue>
    </source>
</reference>
<dbReference type="PANTHER" id="PTHR39104">
    <property type="entry name" value="AMINO ACID-LIGASE"/>
    <property type="match status" value="1"/>
</dbReference>